<comment type="caution">
    <text evidence="18">The sequence shown here is derived from an EMBL/GenBank/DDBJ whole genome shotgun (WGS) entry which is preliminary data.</text>
</comment>
<gene>
    <name evidence="18" type="ORF">IP98_01725</name>
</gene>
<evidence type="ECO:0000256" key="1">
    <source>
        <dbReference type="ARBA" id="ARBA00004571"/>
    </source>
</evidence>
<dbReference type="GO" id="GO:0015159">
    <property type="term" value="F:polysaccharide transmembrane transporter activity"/>
    <property type="evidence" value="ECO:0007669"/>
    <property type="project" value="InterPro"/>
</dbReference>
<keyword evidence="14" id="KW-0449">Lipoprotein</keyword>
<dbReference type="Pfam" id="PF02563">
    <property type="entry name" value="Poly_export"/>
    <property type="match status" value="1"/>
</dbReference>
<dbReference type="PROSITE" id="PS51257">
    <property type="entry name" value="PROKAR_LIPOPROTEIN"/>
    <property type="match status" value="1"/>
</dbReference>
<evidence type="ECO:0000256" key="7">
    <source>
        <dbReference type="ARBA" id="ARBA00022729"/>
    </source>
</evidence>
<keyword evidence="7 15" id="KW-0732">Signal</keyword>
<dbReference type="Gene3D" id="3.10.560.10">
    <property type="entry name" value="Outer membrane lipoprotein wza domain like"/>
    <property type="match status" value="1"/>
</dbReference>
<dbReference type="InterPro" id="IPR049712">
    <property type="entry name" value="Poly_export"/>
</dbReference>
<evidence type="ECO:0000256" key="8">
    <source>
        <dbReference type="ARBA" id="ARBA00023047"/>
    </source>
</evidence>
<sequence length="255" mass="27858">MSSKQIAVRCFMMTVFLAVLSCASPKKIVYLQNASANAGKNSNSYELLIQPDDMLQIIVSAENPEVAVPYNLKSAPVEGAMGGQSQGDVYLVDKNGEIDFPQIGKIKLSDLSCAAAKEKIIGLLKEHITNPTIQLKITNFKISLLGEVSSPGVHKVQGERITLLEALSLSGDLTIYGKRKNIMVIREKNGEKTIEKVDITKADFISSPYYYLAQNDVVYVEPNKTKINNSVIGSDIRTTLSVLSFAIGIILIFTK</sequence>
<keyword evidence="4" id="KW-1134">Transmembrane beta strand</keyword>
<evidence type="ECO:0000256" key="5">
    <source>
        <dbReference type="ARBA" id="ARBA00022597"/>
    </source>
</evidence>
<feature type="chain" id="PRO_5030178859" evidence="15">
    <location>
        <begin position="24"/>
        <end position="255"/>
    </location>
</feature>
<dbReference type="Proteomes" id="UP000319848">
    <property type="component" value="Unassembled WGS sequence"/>
</dbReference>
<keyword evidence="11" id="KW-0472">Membrane</keyword>
<proteinExistence type="inferred from homology"/>
<keyword evidence="12" id="KW-0564">Palmitate</keyword>
<keyword evidence="3" id="KW-0813">Transport</keyword>
<dbReference type="AlphaFoldDB" id="V6S8U2"/>
<dbReference type="GO" id="GO:0015288">
    <property type="term" value="F:porin activity"/>
    <property type="evidence" value="ECO:0007669"/>
    <property type="project" value="UniProtKB-KW"/>
</dbReference>
<comment type="similarity">
    <text evidence="2">Belongs to the BexD/CtrA/VexA family.</text>
</comment>
<dbReference type="Pfam" id="PF22461">
    <property type="entry name" value="SLBB_2"/>
    <property type="match status" value="1"/>
</dbReference>
<reference evidence="18 19" key="1">
    <citation type="journal article" date="2015" name="Stand. Genomic Sci.">
        <title>Genomic Encyclopedia of Bacterial and Archaeal Type Strains, Phase III: the genomes of soil and plant-associated and newly described type strains.</title>
        <authorList>
            <person name="Whitman W.B."/>
            <person name="Woyke T."/>
            <person name="Klenk H.P."/>
            <person name="Zhou Y."/>
            <person name="Lilburn T.G."/>
            <person name="Beck B.J."/>
            <person name="De Vos P."/>
            <person name="Vandamme P."/>
            <person name="Eisen J.A."/>
            <person name="Garrity G."/>
            <person name="Hugenholtz P."/>
            <person name="Kyrpides N.C."/>
        </authorList>
    </citation>
    <scope>NUCLEOTIDE SEQUENCE [LARGE SCALE GENOMIC DNA]</scope>
    <source>
        <strain evidence="18 19">CGMCC 1.7270</strain>
    </source>
</reference>
<dbReference type="PANTHER" id="PTHR33619:SF3">
    <property type="entry name" value="POLYSACCHARIDE EXPORT PROTEIN GFCE-RELATED"/>
    <property type="match status" value="1"/>
</dbReference>
<evidence type="ECO:0000259" key="16">
    <source>
        <dbReference type="Pfam" id="PF02563"/>
    </source>
</evidence>
<keyword evidence="13" id="KW-0998">Cell outer membrane</keyword>
<evidence type="ECO:0000256" key="4">
    <source>
        <dbReference type="ARBA" id="ARBA00022452"/>
    </source>
</evidence>
<keyword evidence="10" id="KW-0626">Porin</keyword>
<evidence type="ECO:0000259" key="17">
    <source>
        <dbReference type="Pfam" id="PF22461"/>
    </source>
</evidence>
<evidence type="ECO:0000256" key="12">
    <source>
        <dbReference type="ARBA" id="ARBA00023139"/>
    </source>
</evidence>
<dbReference type="STRING" id="1341154.FCR2A7T_11240"/>
<evidence type="ECO:0000256" key="10">
    <source>
        <dbReference type="ARBA" id="ARBA00023114"/>
    </source>
</evidence>
<dbReference type="EMBL" id="VLKQ01000007">
    <property type="protein sequence ID" value="TWI12151.1"/>
    <property type="molecule type" value="Genomic_DNA"/>
</dbReference>
<keyword evidence="5" id="KW-0762">Sugar transport</keyword>
<feature type="domain" description="SLBB" evidence="17">
    <location>
        <begin position="141"/>
        <end position="220"/>
    </location>
</feature>
<keyword evidence="9" id="KW-0406">Ion transport</keyword>
<dbReference type="GO" id="GO:0009279">
    <property type="term" value="C:cell outer membrane"/>
    <property type="evidence" value="ECO:0007669"/>
    <property type="project" value="UniProtKB-SubCell"/>
</dbReference>
<comment type="subcellular location">
    <subcellularLocation>
        <location evidence="1">Cell outer membrane</location>
        <topology evidence="1">Multi-pass membrane protein</topology>
    </subcellularLocation>
</comment>
<evidence type="ECO:0000256" key="14">
    <source>
        <dbReference type="ARBA" id="ARBA00023288"/>
    </source>
</evidence>
<dbReference type="RefSeq" id="WP_023570282.1">
    <property type="nucleotide sequence ID" value="NZ_AVBI01000012.1"/>
</dbReference>
<dbReference type="GO" id="GO:0046930">
    <property type="term" value="C:pore complex"/>
    <property type="evidence" value="ECO:0007669"/>
    <property type="project" value="UniProtKB-KW"/>
</dbReference>
<evidence type="ECO:0000256" key="13">
    <source>
        <dbReference type="ARBA" id="ARBA00023237"/>
    </source>
</evidence>
<evidence type="ECO:0000256" key="15">
    <source>
        <dbReference type="SAM" id="SignalP"/>
    </source>
</evidence>
<evidence type="ECO:0000256" key="9">
    <source>
        <dbReference type="ARBA" id="ARBA00023065"/>
    </source>
</evidence>
<evidence type="ECO:0000256" key="2">
    <source>
        <dbReference type="ARBA" id="ARBA00009450"/>
    </source>
</evidence>
<dbReference type="GO" id="GO:0006811">
    <property type="term" value="P:monoatomic ion transport"/>
    <property type="evidence" value="ECO:0007669"/>
    <property type="project" value="UniProtKB-KW"/>
</dbReference>
<evidence type="ECO:0000256" key="6">
    <source>
        <dbReference type="ARBA" id="ARBA00022692"/>
    </source>
</evidence>
<feature type="domain" description="Polysaccharide export protein N-terminal" evidence="16">
    <location>
        <begin position="43"/>
        <end position="137"/>
    </location>
</feature>
<evidence type="ECO:0000256" key="3">
    <source>
        <dbReference type="ARBA" id="ARBA00022448"/>
    </source>
</evidence>
<evidence type="ECO:0000256" key="11">
    <source>
        <dbReference type="ARBA" id="ARBA00023136"/>
    </source>
</evidence>
<name>V6S8U2_9FLAO</name>
<protein>
    <submittedName>
        <fullName evidence="18">Polysaccharide export outer membrane protein</fullName>
    </submittedName>
</protein>
<feature type="signal peptide" evidence="15">
    <location>
        <begin position="1"/>
        <end position="23"/>
    </location>
</feature>
<dbReference type="OrthoDB" id="662756at2"/>
<dbReference type="InterPro" id="IPR003715">
    <property type="entry name" value="Poly_export_N"/>
</dbReference>
<accession>V6S8U2</accession>
<organism evidence="18 19">
    <name type="scientific">Flavobacterium cauense R2A-7</name>
    <dbReference type="NCBI Taxonomy" id="1341154"/>
    <lineage>
        <taxon>Bacteria</taxon>
        <taxon>Pseudomonadati</taxon>
        <taxon>Bacteroidota</taxon>
        <taxon>Flavobacteriia</taxon>
        <taxon>Flavobacteriales</taxon>
        <taxon>Flavobacteriaceae</taxon>
        <taxon>Flavobacterium</taxon>
    </lineage>
</organism>
<dbReference type="PANTHER" id="PTHR33619">
    <property type="entry name" value="POLYSACCHARIDE EXPORT PROTEIN GFCE-RELATED"/>
    <property type="match status" value="1"/>
</dbReference>
<keyword evidence="19" id="KW-1185">Reference proteome</keyword>
<keyword evidence="6" id="KW-0812">Transmembrane</keyword>
<evidence type="ECO:0000313" key="19">
    <source>
        <dbReference type="Proteomes" id="UP000319848"/>
    </source>
</evidence>
<evidence type="ECO:0000313" key="18">
    <source>
        <dbReference type="EMBL" id="TWI12151.1"/>
    </source>
</evidence>
<dbReference type="InterPro" id="IPR054765">
    <property type="entry name" value="SLBB_dom"/>
</dbReference>
<keyword evidence="8" id="KW-0625">Polysaccharide transport</keyword>